<keyword evidence="1" id="KW-1185">Reference proteome</keyword>
<reference evidence="1" key="1">
    <citation type="journal article" date="2014" name="Nat. Commun.">
        <title>The emerging biofuel crop Camelina sativa retains a highly undifferentiated hexaploid genome structure.</title>
        <authorList>
            <person name="Kagale S."/>
            <person name="Koh C."/>
            <person name="Nixon J."/>
            <person name="Bollina V."/>
            <person name="Clarke W.E."/>
            <person name="Tuteja R."/>
            <person name="Spillane C."/>
            <person name="Robinson S.J."/>
            <person name="Links M.G."/>
            <person name="Clarke C."/>
            <person name="Higgins E.E."/>
            <person name="Huebert T."/>
            <person name="Sharpe A.G."/>
            <person name="Parkin I.A."/>
        </authorList>
    </citation>
    <scope>NUCLEOTIDE SEQUENCE [LARGE SCALE GENOMIC DNA]</scope>
    <source>
        <strain evidence="1">cv. DH55</strain>
    </source>
</reference>
<dbReference type="Proteomes" id="UP000694864">
    <property type="component" value="Chromosome 13"/>
</dbReference>
<dbReference type="RefSeq" id="XP_010456831.1">
    <property type="nucleotide sequence ID" value="XM_010458529.1"/>
</dbReference>
<accession>A0ABM0VIS1</accession>
<dbReference type="GeneID" id="104738340"/>
<organism evidence="1 2">
    <name type="scientific">Camelina sativa</name>
    <name type="common">False flax</name>
    <name type="synonym">Myagrum sativum</name>
    <dbReference type="NCBI Taxonomy" id="90675"/>
    <lineage>
        <taxon>Eukaryota</taxon>
        <taxon>Viridiplantae</taxon>
        <taxon>Streptophyta</taxon>
        <taxon>Embryophyta</taxon>
        <taxon>Tracheophyta</taxon>
        <taxon>Spermatophyta</taxon>
        <taxon>Magnoliopsida</taxon>
        <taxon>eudicotyledons</taxon>
        <taxon>Gunneridae</taxon>
        <taxon>Pentapetalae</taxon>
        <taxon>rosids</taxon>
        <taxon>malvids</taxon>
        <taxon>Brassicales</taxon>
        <taxon>Brassicaceae</taxon>
        <taxon>Camelineae</taxon>
        <taxon>Camelina</taxon>
    </lineage>
</organism>
<evidence type="ECO:0000313" key="2">
    <source>
        <dbReference type="RefSeq" id="XP_010456831.1"/>
    </source>
</evidence>
<name>A0ABM0VIS1_CAMSA</name>
<sequence length="207" mass="24423">MANSDWILSYSSGRCEYLRFEGSDHRPVVTSFYPMKKKQHGIFRFNRRLRENPELKKLVFKACKEAPNQKVDSLLRTCREYIIKRSQSQELNSQKKILTLRDQLEEAMSDDTAPQESIDMLNKELHIAYQKEEAFWKQRSRNLWLALGDKNTGFFHATTKSRNACNNILVIEDPEGRPVFEEKDIASTISNYFQKRQTVSTELFRFQ</sequence>
<gene>
    <name evidence="2" type="primary">LOC104738340</name>
</gene>
<evidence type="ECO:0000313" key="1">
    <source>
        <dbReference type="Proteomes" id="UP000694864"/>
    </source>
</evidence>
<reference evidence="2" key="2">
    <citation type="submission" date="2025-08" db="UniProtKB">
        <authorList>
            <consortium name="RefSeq"/>
        </authorList>
    </citation>
    <scope>IDENTIFICATION</scope>
    <source>
        <tissue evidence="2">Leaf</tissue>
    </source>
</reference>
<proteinExistence type="predicted"/>
<protein>
    <submittedName>
        <fullName evidence="2">Uncharacterized protein LOC104738340</fullName>
    </submittedName>
</protein>